<evidence type="ECO:0000256" key="1">
    <source>
        <dbReference type="SAM" id="MobiDB-lite"/>
    </source>
</evidence>
<keyword evidence="3" id="KW-1185">Reference proteome</keyword>
<sequence>MTEVLTIRGSLDLWSETGTEGGFWAVFDERASHDEVERCPWSPDHPLCPGTRAYWEHMSIQPDDFAHGNYAGLWILESGHHLRVFDRENRVRILLDWDVRLVEQANQYSVNALSARGWVIHSYPADVDLDRFADLAFAHYPALLTVPRTKATTAQDALCAELRRLALADEPMASPPHEDARPAEGTGENRAIDGP</sequence>
<organism evidence="2 3">
    <name type="scientific">Nocardioides ginsengisoli</name>
    <dbReference type="NCBI Taxonomy" id="363868"/>
    <lineage>
        <taxon>Bacteria</taxon>
        <taxon>Bacillati</taxon>
        <taxon>Actinomycetota</taxon>
        <taxon>Actinomycetes</taxon>
        <taxon>Propionibacteriales</taxon>
        <taxon>Nocardioidaceae</taxon>
        <taxon>Nocardioides</taxon>
    </lineage>
</organism>
<dbReference type="RefSeq" id="WP_367921626.1">
    <property type="nucleotide sequence ID" value="NZ_BAABAC010000046.1"/>
</dbReference>
<reference evidence="3" key="1">
    <citation type="journal article" date="2019" name="Int. J. Syst. Evol. Microbiol.">
        <title>The Global Catalogue of Microorganisms (GCM) 10K type strain sequencing project: providing services to taxonomists for standard genome sequencing and annotation.</title>
        <authorList>
            <consortium name="The Broad Institute Genomics Platform"/>
            <consortium name="The Broad Institute Genome Sequencing Center for Infectious Disease"/>
            <person name="Wu L."/>
            <person name="Ma J."/>
        </authorList>
    </citation>
    <scope>NUCLEOTIDE SEQUENCE [LARGE SCALE GENOMIC DNA]</scope>
    <source>
        <strain evidence="3">CCUG 52478</strain>
    </source>
</reference>
<gene>
    <name evidence="2" type="ORF">ACFQ3F_22845</name>
</gene>
<proteinExistence type="predicted"/>
<comment type="caution">
    <text evidence="2">The sequence shown here is derived from an EMBL/GenBank/DDBJ whole genome shotgun (WGS) entry which is preliminary data.</text>
</comment>
<protein>
    <submittedName>
        <fullName evidence="2">Uncharacterized protein</fullName>
    </submittedName>
</protein>
<evidence type="ECO:0000313" key="2">
    <source>
        <dbReference type="EMBL" id="MFD1250646.1"/>
    </source>
</evidence>
<evidence type="ECO:0000313" key="3">
    <source>
        <dbReference type="Proteomes" id="UP001597229"/>
    </source>
</evidence>
<accession>A0ABW3W6G8</accession>
<name>A0ABW3W6G8_9ACTN</name>
<dbReference type="Proteomes" id="UP001597229">
    <property type="component" value="Unassembled WGS sequence"/>
</dbReference>
<dbReference type="EMBL" id="JBHTLX010000027">
    <property type="protein sequence ID" value="MFD1250646.1"/>
    <property type="molecule type" value="Genomic_DNA"/>
</dbReference>
<feature type="region of interest" description="Disordered" evidence="1">
    <location>
        <begin position="170"/>
        <end position="195"/>
    </location>
</feature>